<dbReference type="Gene3D" id="3.40.50.2300">
    <property type="match status" value="1"/>
</dbReference>
<keyword evidence="1 3" id="KW-0597">Phosphoprotein</keyword>
<evidence type="ECO:0000256" key="3">
    <source>
        <dbReference type="PROSITE-ProRule" id="PRU00169"/>
    </source>
</evidence>
<evidence type="ECO:0000313" key="5">
    <source>
        <dbReference type="EMBL" id="TWU16654.1"/>
    </source>
</evidence>
<accession>A0A5C6C0I0</accession>
<keyword evidence="6" id="KW-1185">Reference proteome</keyword>
<dbReference type="PROSITE" id="PS50110">
    <property type="entry name" value="RESPONSE_REGULATORY"/>
    <property type="match status" value="1"/>
</dbReference>
<evidence type="ECO:0000313" key="6">
    <source>
        <dbReference type="Proteomes" id="UP000319908"/>
    </source>
</evidence>
<evidence type="ECO:0000259" key="4">
    <source>
        <dbReference type="PROSITE" id="PS50110"/>
    </source>
</evidence>
<dbReference type="RefSeq" id="WP_146408257.1">
    <property type="nucleotide sequence ID" value="NZ_SJPU01000002.1"/>
</dbReference>
<dbReference type="AlphaFoldDB" id="A0A5C6C0I0"/>
<dbReference type="OrthoDB" id="9800897at2"/>
<dbReference type="PANTHER" id="PTHR45339:SF1">
    <property type="entry name" value="HYBRID SIGNAL TRANSDUCTION HISTIDINE KINASE J"/>
    <property type="match status" value="1"/>
</dbReference>
<dbReference type="PANTHER" id="PTHR45339">
    <property type="entry name" value="HYBRID SIGNAL TRANSDUCTION HISTIDINE KINASE J"/>
    <property type="match status" value="1"/>
</dbReference>
<dbReference type="EMBL" id="SJPU01000002">
    <property type="protein sequence ID" value="TWU16654.1"/>
    <property type="molecule type" value="Genomic_DNA"/>
</dbReference>
<gene>
    <name evidence="5" type="primary">cheY_2</name>
    <name evidence="5" type="ORF">Poly21_38590</name>
</gene>
<feature type="domain" description="Response regulatory" evidence="4">
    <location>
        <begin position="8"/>
        <end position="124"/>
    </location>
</feature>
<organism evidence="5 6">
    <name type="scientific">Allorhodopirellula heiligendammensis</name>
    <dbReference type="NCBI Taxonomy" id="2714739"/>
    <lineage>
        <taxon>Bacteria</taxon>
        <taxon>Pseudomonadati</taxon>
        <taxon>Planctomycetota</taxon>
        <taxon>Planctomycetia</taxon>
        <taxon>Pirellulales</taxon>
        <taxon>Pirellulaceae</taxon>
        <taxon>Allorhodopirellula</taxon>
    </lineage>
</organism>
<dbReference type="SMART" id="SM00448">
    <property type="entry name" value="REC"/>
    <property type="match status" value="1"/>
</dbReference>
<keyword evidence="2" id="KW-0902">Two-component regulatory system</keyword>
<dbReference type="GO" id="GO:0000160">
    <property type="term" value="P:phosphorelay signal transduction system"/>
    <property type="evidence" value="ECO:0007669"/>
    <property type="project" value="UniProtKB-KW"/>
</dbReference>
<name>A0A5C6C0I0_9BACT</name>
<protein>
    <submittedName>
        <fullName evidence="5">Chemotaxis protein CheY</fullName>
    </submittedName>
</protein>
<dbReference type="InterPro" id="IPR011006">
    <property type="entry name" value="CheY-like_superfamily"/>
</dbReference>
<dbReference type="Proteomes" id="UP000319908">
    <property type="component" value="Unassembled WGS sequence"/>
</dbReference>
<dbReference type="Pfam" id="PF00072">
    <property type="entry name" value="Response_reg"/>
    <property type="match status" value="1"/>
</dbReference>
<evidence type="ECO:0000256" key="2">
    <source>
        <dbReference type="ARBA" id="ARBA00023012"/>
    </source>
</evidence>
<dbReference type="InterPro" id="IPR001789">
    <property type="entry name" value="Sig_transdc_resp-reg_receiver"/>
</dbReference>
<dbReference type="SUPFAM" id="SSF52172">
    <property type="entry name" value="CheY-like"/>
    <property type="match status" value="1"/>
</dbReference>
<reference evidence="5 6" key="1">
    <citation type="journal article" date="2020" name="Antonie Van Leeuwenhoek">
        <title>Rhodopirellula heiligendammensis sp. nov., Rhodopirellula pilleata sp. nov., and Rhodopirellula solitaria sp. nov. isolated from natural or artificial marine surfaces in Northern Germany and California, USA, and emended description of the genus Rhodopirellula.</title>
        <authorList>
            <person name="Kallscheuer N."/>
            <person name="Wiegand S."/>
            <person name="Jogler M."/>
            <person name="Boedeker C."/>
            <person name="Peeters S.H."/>
            <person name="Rast P."/>
            <person name="Heuer A."/>
            <person name="Jetten M.S.M."/>
            <person name="Rohde M."/>
            <person name="Jogler C."/>
        </authorList>
    </citation>
    <scope>NUCLEOTIDE SEQUENCE [LARGE SCALE GENOMIC DNA]</scope>
    <source>
        <strain evidence="5 6">Poly21</strain>
    </source>
</reference>
<comment type="caution">
    <text evidence="5">The sequence shown here is derived from an EMBL/GenBank/DDBJ whole genome shotgun (WGS) entry which is preliminary data.</text>
</comment>
<proteinExistence type="predicted"/>
<evidence type="ECO:0000256" key="1">
    <source>
        <dbReference type="ARBA" id="ARBA00022553"/>
    </source>
</evidence>
<sequence>MVEPRNFRILIVEDQRPLRIVMTRLLQKMGHEVQAVAGGAEAIKFLDTYHPELIFSDISMPEMTGYELVRQLRQRDDLENTYFVAMTGLGQQSDHDQAIQSGFNEHMVKPIDINRLQELFGRLS</sequence>
<feature type="modified residue" description="4-aspartylphosphate" evidence="3">
    <location>
        <position position="57"/>
    </location>
</feature>